<proteinExistence type="predicted"/>
<reference evidence="2 3" key="1">
    <citation type="submission" date="2018-10" db="EMBL/GenBank/DDBJ databases">
        <title>Genomic Encyclopedia of Archaeal and Bacterial Type Strains, Phase II (KMG-II): from individual species to whole genera.</title>
        <authorList>
            <person name="Goeker M."/>
        </authorList>
    </citation>
    <scope>NUCLEOTIDE SEQUENCE [LARGE SCALE GENOMIC DNA]</scope>
    <source>
        <strain evidence="2 3">DSM 19839</strain>
    </source>
</reference>
<dbReference type="SUPFAM" id="SSF75169">
    <property type="entry name" value="DsrEFH-like"/>
    <property type="match status" value="1"/>
</dbReference>
<organism evidence="2 3">
    <name type="scientific">Gillisia mitskevichiae</name>
    <dbReference type="NCBI Taxonomy" id="270921"/>
    <lineage>
        <taxon>Bacteria</taxon>
        <taxon>Pseudomonadati</taxon>
        <taxon>Bacteroidota</taxon>
        <taxon>Flavobacteriia</taxon>
        <taxon>Flavobacteriales</taxon>
        <taxon>Flavobacteriaceae</taxon>
        <taxon>Gillisia</taxon>
    </lineage>
</organism>
<dbReference type="Gene3D" id="3.40.1260.10">
    <property type="entry name" value="DsrEFH-like"/>
    <property type="match status" value="1"/>
</dbReference>
<dbReference type="InterPro" id="IPR003787">
    <property type="entry name" value="Sulphur_relay_DsrE/F-like"/>
</dbReference>
<dbReference type="OrthoDB" id="1445762at2"/>
<evidence type="ECO:0000256" key="1">
    <source>
        <dbReference type="SAM" id="SignalP"/>
    </source>
</evidence>
<sequence length="138" mass="15671">MKTIILSIFTVIISLFSLQANAQDRLSKNNYVVLTSKIPQLKPILLTADALEQEDGNNYGDFQIIICGKTVEDLKNKDLMHDFIHKAEAQKVKIVVCGFSLKKFKIDENEIPEELEVVPNGILYDFQLQKKGYRSLAL</sequence>
<comment type="caution">
    <text evidence="2">The sequence shown here is derived from an EMBL/GenBank/DDBJ whole genome shotgun (WGS) entry which is preliminary data.</text>
</comment>
<name>A0A495PT61_9FLAO</name>
<keyword evidence="3" id="KW-1185">Reference proteome</keyword>
<gene>
    <name evidence="2" type="ORF">BC962_1627</name>
</gene>
<accession>A0A495PT61</accession>
<dbReference type="InterPro" id="IPR027396">
    <property type="entry name" value="DsrEFH-like"/>
</dbReference>
<dbReference type="EMBL" id="RBLG01000002">
    <property type="protein sequence ID" value="RKS53377.1"/>
    <property type="molecule type" value="Genomic_DNA"/>
</dbReference>
<keyword evidence="1" id="KW-0732">Signal</keyword>
<dbReference type="Proteomes" id="UP000276282">
    <property type="component" value="Unassembled WGS sequence"/>
</dbReference>
<dbReference type="RefSeq" id="WP_121345477.1">
    <property type="nucleotide sequence ID" value="NZ_RBLG01000002.1"/>
</dbReference>
<protein>
    <submittedName>
        <fullName evidence="2">DsrE/DsrF/DsrH-like protein</fullName>
    </submittedName>
</protein>
<dbReference type="Pfam" id="PF02635">
    <property type="entry name" value="DsrE"/>
    <property type="match status" value="1"/>
</dbReference>
<evidence type="ECO:0000313" key="2">
    <source>
        <dbReference type="EMBL" id="RKS53377.1"/>
    </source>
</evidence>
<evidence type="ECO:0000313" key="3">
    <source>
        <dbReference type="Proteomes" id="UP000276282"/>
    </source>
</evidence>
<feature type="signal peptide" evidence="1">
    <location>
        <begin position="1"/>
        <end position="22"/>
    </location>
</feature>
<feature type="chain" id="PRO_5019836772" evidence="1">
    <location>
        <begin position="23"/>
        <end position="138"/>
    </location>
</feature>
<dbReference type="AlphaFoldDB" id="A0A495PT61"/>